<dbReference type="InterPro" id="IPR001010">
    <property type="entry name" value="Thionin"/>
</dbReference>
<feature type="signal peptide" evidence="8">
    <location>
        <begin position="1"/>
        <end position="31"/>
    </location>
</feature>
<evidence type="ECO:0000256" key="6">
    <source>
        <dbReference type="ARBA" id="ARBA00023157"/>
    </source>
</evidence>
<accession>A0A0Q3HMU2</accession>
<evidence type="ECO:0000313" key="9">
    <source>
        <dbReference type="EMBL" id="KQK24120.1"/>
    </source>
</evidence>
<comment type="similarity">
    <text evidence="7">Belongs to the plant thionin (TC 1.C.44) family. 4 C-C subfamily.</text>
</comment>
<evidence type="ECO:0000256" key="3">
    <source>
        <dbReference type="ARBA" id="ARBA00022525"/>
    </source>
</evidence>
<evidence type="ECO:0000256" key="2">
    <source>
        <dbReference type="ARBA" id="ARBA00004613"/>
    </source>
</evidence>
<dbReference type="Pfam" id="PF00321">
    <property type="entry name" value="Thionin"/>
    <property type="match status" value="1"/>
</dbReference>
<dbReference type="Gramene" id="KQK24120">
    <property type="protein sequence ID" value="KQK24120"/>
    <property type="gene ID" value="BRADI_1g78246v3"/>
</dbReference>
<keyword evidence="11" id="KW-1185">Reference proteome</keyword>
<dbReference type="PROSITE" id="PS00271">
    <property type="entry name" value="THIONIN"/>
    <property type="match status" value="1"/>
</dbReference>
<dbReference type="SUPFAM" id="SSF57429">
    <property type="entry name" value="Crambin-like"/>
    <property type="match status" value="1"/>
</dbReference>
<dbReference type="EMBL" id="CM000880">
    <property type="protein sequence ID" value="KQK24120.1"/>
    <property type="molecule type" value="Genomic_DNA"/>
</dbReference>
<reference evidence="10" key="3">
    <citation type="submission" date="2018-08" db="UniProtKB">
        <authorList>
            <consortium name="EnsemblPlants"/>
        </authorList>
    </citation>
    <scope>IDENTIFICATION</scope>
    <source>
        <strain evidence="10">cv. Bd21</strain>
    </source>
</reference>
<evidence type="ECO:0000313" key="10">
    <source>
        <dbReference type="EnsemblPlants" id="KQK24120"/>
    </source>
</evidence>
<keyword evidence="8" id="KW-0732">Signal</keyword>
<dbReference type="Gene3D" id="3.30.1350.10">
    <property type="entry name" value="Thionin-like"/>
    <property type="match status" value="1"/>
</dbReference>
<organism evidence="9">
    <name type="scientific">Brachypodium distachyon</name>
    <name type="common">Purple false brome</name>
    <name type="synonym">Trachynia distachya</name>
    <dbReference type="NCBI Taxonomy" id="15368"/>
    <lineage>
        <taxon>Eukaryota</taxon>
        <taxon>Viridiplantae</taxon>
        <taxon>Streptophyta</taxon>
        <taxon>Embryophyta</taxon>
        <taxon>Tracheophyta</taxon>
        <taxon>Spermatophyta</taxon>
        <taxon>Magnoliopsida</taxon>
        <taxon>Liliopsida</taxon>
        <taxon>Poales</taxon>
        <taxon>Poaceae</taxon>
        <taxon>BOP clade</taxon>
        <taxon>Pooideae</taxon>
        <taxon>Stipodae</taxon>
        <taxon>Brachypodieae</taxon>
        <taxon>Brachypodium</taxon>
    </lineage>
</organism>
<dbReference type="GO" id="GO:0090729">
    <property type="term" value="F:toxin activity"/>
    <property type="evidence" value="ECO:0007669"/>
    <property type="project" value="UniProtKB-KW"/>
</dbReference>
<protein>
    <submittedName>
        <fullName evidence="9 10">Uncharacterized protein</fullName>
    </submittedName>
</protein>
<evidence type="ECO:0000256" key="7">
    <source>
        <dbReference type="ARBA" id="ARBA00043965"/>
    </source>
</evidence>
<evidence type="ECO:0000256" key="4">
    <source>
        <dbReference type="ARBA" id="ARBA00022656"/>
    </source>
</evidence>
<evidence type="ECO:0000256" key="5">
    <source>
        <dbReference type="ARBA" id="ARBA00022821"/>
    </source>
</evidence>
<keyword evidence="5" id="KW-0611">Plant defense</keyword>
<dbReference type="Proteomes" id="UP000008810">
    <property type="component" value="Chromosome 1"/>
</dbReference>
<dbReference type="GO" id="GO:0005576">
    <property type="term" value="C:extracellular region"/>
    <property type="evidence" value="ECO:0007669"/>
    <property type="project" value="UniProtKB-SubCell"/>
</dbReference>
<reference evidence="9" key="2">
    <citation type="submission" date="2017-06" db="EMBL/GenBank/DDBJ databases">
        <title>WGS assembly of Brachypodium distachyon.</title>
        <authorList>
            <consortium name="The International Brachypodium Initiative"/>
            <person name="Lucas S."/>
            <person name="Harmon-Smith M."/>
            <person name="Lail K."/>
            <person name="Tice H."/>
            <person name="Grimwood J."/>
            <person name="Bruce D."/>
            <person name="Barry K."/>
            <person name="Shu S."/>
            <person name="Lindquist E."/>
            <person name="Wang M."/>
            <person name="Pitluck S."/>
            <person name="Vogel J.P."/>
            <person name="Garvin D.F."/>
            <person name="Mockler T.C."/>
            <person name="Schmutz J."/>
            <person name="Rokhsar D."/>
            <person name="Bevan M.W."/>
        </authorList>
    </citation>
    <scope>NUCLEOTIDE SEQUENCE</scope>
    <source>
        <strain evidence="9">Bd21</strain>
    </source>
</reference>
<evidence type="ECO:0000313" key="11">
    <source>
        <dbReference type="Proteomes" id="UP000008810"/>
    </source>
</evidence>
<feature type="chain" id="PRO_5035999641" evidence="8">
    <location>
        <begin position="32"/>
        <end position="94"/>
    </location>
</feature>
<dbReference type="AlphaFoldDB" id="A0A0Q3HMU2"/>
<name>A0A0Q3HMU2_BRADI</name>
<dbReference type="EnsemblPlants" id="KQK24120">
    <property type="protein sequence ID" value="KQK24120"/>
    <property type="gene ID" value="BRADI_1g78246v3"/>
</dbReference>
<dbReference type="PANTHER" id="PTHR33920">
    <property type="entry name" value="THIONIN-2.1-RELATED"/>
    <property type="match status" value="1"/>
</dbReference>
<dbReference type="InterPro" id="IPR036391">
    <property type="entry name" value="Thionin-like_sf"/>
</dbReference>
<gene>
    <name evidence="9" type="ORF">BRADI_1g78246v3</name>
</gene>
<keyword evidence="4" id="KW-0800">Toxin</keyword>
<evidence type="ECO:0000256" key="1">
    <source>
        <dbReference type="ARBA" id="ARBA00002847"/>
    </source>
</evidence>
<dbReference type="PANTHER" id="PTHR33920:SF2">
    <property type="entry name" value="THIONIN-2.1-RELATED"/>
    <property type="match status" value="1"/>
</dbReference>
<keyword evidence="3" id="KW-0964">Secreted</keyword>
<dbReference type="InParanoid" id="A0A0Q3HMU2"/>
<evidence type="ECO:0000256" key="8">
    <source>
        <dbReference type="SAM" id="SignalP"/>
    </source>
</evidence>
<comment type="subcellular location">
    <subcellularLocation>
        <location evidence="2">Secreted</location>
    </subcellularLocation>
</comment>
<keyword evidence="6" id="KW-1015">Disulfide bond</keyword>
<reference evidence="9 10" key="1">
    <citation type="journal article" date="2010" name="Nature">
        <title>Genome sequencing and analysis of the model grass Brachypodium distachyon.</title>
        <authorList>
            <consortium name="International Brachypodium Initiative"/>
        </authorList>
    </citation>
    <scope>NUCLEOTIDE SEQUENCE [LARGE SCALE GENOMIC DNA]</scope>
    <source>
        <strain evidence="9 10">Bd21</strain>
    </source>
</reference>
<proteinExistence type="inferred from homology"/>
<dbReference type="GO" id="GO:0006952">
    <property type="term" value="P:defense response"/>
    <property type="evidence" value="ECO:0007669"/>
    <property type="project" value="UniProtKB-KW"/>
</dbReference>
<comment type="function">
    <text evidence="1">Thionins are small plant proteins which are toxic to animal cells. They seem to exert their toxic effect at the level of the cell membrane. Their precise function is not known.</text>
</comment>
<sequence>MGSNDGLIKSVIICVLILGLLLEHQAVQVDARQSCCSSTEGRRCYLRCRLTVEACLEECGCIIISGSTCPSAFPYPPLAADSRKENSGDAVVAA</sequence>